<dbReference type="InParanoid" id="F2LWE5"/>
<evidence type="ECO:0000256" key="6">
    <source>
        <dbReference type="ARBA" id="ARBA00023244"/>
    </source>
</evidence>
<feature type="domain" description="Glutamyl-tRNA reductase N-terminal" evidence="16">
    <location>
        <begin position="7"/>
        <end position="155"/>
    </location>
</feature>
<dbReference type="InterPro" id="IPR036453">
    <property type="entry name" value="GluRdtase_dimer_dom_sf"/>
</dbReference>
<dbReference type="InterPro" id="IPR036343">
    <property type="entry name" value="GluRdtase_N_sf"/>
</dbReference>
<dbReference type="RefSeq" id="WP_013681036.1">
    <property type="nucleotide sequence ID" value="NC_015318.1"/>
</dbReference>
<dbReference type="Gene3D" id="3.40.50.720">
    <property type="entry name" value="NAD(P)-binding Rossmann-like Domain"/>
    <property type="match status" value="1"/>
</dbReference>
<feature type="site" description="Important for activity" evidence="8 12">
    <location>
        <position position="98"/>
    </location>
</feature>
<dbReference type="EMBL" id="CP002606">
    <property type="protein sequence ID" value="AEA32991.1"/>
    <property type="molecule type" value="Genomic_DNA"/>
</dbReference>
<comment type="catalytic activity">
    <reaction evidence="7 8 13">
        <text>(S)-4-amino-5-oxopentanoate + tRNA(Glu) + NADP(+) = L-glutamyl-tRNA(Glu) + NADPH + H(+)</text>
        <dbReference type="Rhea" id="RHEA:12344"/>
        <dbReference type="Rhea" id="RHEA-COMP:9663"/>
        <dbReference type="Rhea" id="RHEA-COMP:9680"/>
        <dbReference type="ChEBI" id="CHEBI:15378"/>
        <dbReference type="ChEBI" id="CHEBI:57501"/>
        <dbReference type="ChEBI" id="CHEBI:57783"/>
        <dbReference type="ChEBI" id="CHEBI:58349"/>
        <dbReference type="ChEBI" id="CHEBI:78442"/>
        <dbReference type="ChEBI" id="CHEBI:78520"/>
        <dbReference type="EC" id="1.2.1.70"/>
    </reaction>
</comment>
<keyword evidence="6 8" id="KW-0627">Porphyrin biosynthesis</keyword>
<dbReference type="InterPro" id="IPR015896">
    <property type="entry name" value="4pyrrol_synth_GluRdtase_dimer"/>
</dbReference>
<dbReference type="FunFam" id="3.30.460.30:FF:000001">
    <property type="entry name" value="Glutamyl-tRNA reductase"/>
    <property type="match status" value="1"/>
</dbReference>
<dbReference type="Proteomes" id="UP000008139">
    <property type="component" value="Chromosome"/>
</dbReference>
<evidence type="ECO:0000259" key="16">
    <source>
        <dbReference type="Pfam" id="PF05201"/>
    </source>
</evidence>
<evidence type="ECO:0000313" key="18">
    <source>
        <dbReference type="Proteomes" id="UP000008139"/>
    </source>
</evidence>
<evidence type="ECO:0000256" key="8">
    <source>
        <dbReference type="HAMAP-Rule" id="MF_00087"/>
    </source>
</evidence>
<dbReference type="Pfam" id="PF01488">
    <property type="entry name" value="Shikimate_DH"/>
    <property type="match status" value="1"/>
</dbReference>
<dbReference type="HAMAP" id="MF_00087">
    <property type="entry name" value="Glu_tRNA_reductase"/>
    <property type="match status" value="1"/>
</dbReference>
<dbReference type="FunCoup" id="F2LWE5">
    <property type="interactions" value="314"/>
</dbReference>
<name>F2LWE5_HIPMA</name>
<dbReference type="PIRSF" id="PIRSF000445">
    <property type="entry name" value="4pyrrol_synth_GluRdtase"/>
    <property type="match status" value="1"/>
</dbReference>
<accession>F2LWE5</accession>
<dbReference type="GO" id="GO:0019353">
    <property type="term" value="P:protoporphyrinogen IX biosynthetic process from glutamate"/>
    <property type="evidence" value="ECO:0007669"/>
    <property type="project" value="TreeGrafter"/>
</dbReference>
<dbReference type="InterPro" id="IPR036291">
    <property type="entry name" value="NAD(P)-bd_dom_sf"/>
</dbReference>
<dbReference type="Pfam" id="PF00745">
    <property type="entry name" value="GlutR_dimer"/>
    <property type="match status" value="1"/>
</dbReference>
<comment type="function">
    <text evidence="8">Catalyzes the NADPH-dependent reduction of glutamyl-tRNA(Glu) to glutamate 1-semialdehyde (GSA).</text>
</comment>
<feature type="binding site" evidence="8 10">
    <location>
        <begin position="113"/>
        <end position="115"/>
    </location>
    <ligand>
        <name>substrate</name>
    </ligand>
</feature>
<feature type="domain" description="Quinate/shikimate 5-dehydrogenase/glutamyl-tRNA reductase" evidence="15">
    <location>
        <begin position="174"/>
        <end position="297"/>
    </location>
</feature>
<feature type="active site" description="Nucleophile" evidence="8 9">
    <location>
        <position position="51"/>
    </location>
</feature>
<dbReference type="eggNOG" id="COG0373">
    <property type="taxonomic scope" value="Bacteria"/>
</dbReference>
<dbReference type="NCBIfam" id="TIGR01035">
    <property type="entry name" value="hemA"/>
    <property type="match status" value="1"/>
</dbReference>
<dbReference type="InterPro" id="IPR000343">
    <property type="entry name" value="4pyrrol_synth_GluRdtase"/>
</dbReference>
<dbReference type="InterPro" id="IPR018214">
    <property type="entry name" value="GluRdtase_CS"/>
</dbReference>
<dbReference type="EC" id="1.2.1.70" evidence="3 8"/>
<dbReference type="HOGENOM" id="CLU_035113_0_0_7"/>
<dbReference type="PANTHER" id="PTHR43013:SF1">
    <property type="entry name" value="GLUTAMYL-TRNA REDUCTASE"/>
    <property type="match status" value="1"/>
</dbReference>
<dbReference type="SUPFAM" id="SSF51735">
    <property type="entry name" value="NAD(P)-binding Rossmann-fold domains"/>
    <property type="match status" value="1"/>
</dbReference>
<dbReference type="InterPro" id="IPR015895">
    <property type="entry name" value="4pyrrol_synth_GluRdtase_N"/>
</dbReference>
<keyword evidence="4 8" id="KW-0521">NADP</keyword>
<evidence type="ECO:0000256" key="4">
    <source>
        <dbReference type="ARBA" id="ARBA00022857"/>
    </source>
</evidence>
<sequence>MNNIVLIGTNHNSSPQHIRERLAFDNNKLDRYLKELRSIDGVSEVMIISTCNRVEVLYVSSFNVKDRIVDYLSEYSGIDKEELKGYLYVKENLDAVRHIFRVASSLDSMVVGEPQILGQIKDAYRWSVEFLTSGATINRIMRRAFHAAKVVKANTDISKGAVSVAYAGFLSVNKLVNLEGKKVLSIGSGEMNRLALEYFSKHGAKIYALINRTKENVKDLCEKYNVAVYDFCKIKELLNEVDIVITATSAKNPIIKKDDIPNRNLIILDLALPRDTQKGVENLENVVVIFVDDLKGVVDETLKERKKQAQIAEKIIEDELRAYQEYVESLDYDEVIKQIRLTAERIRKLEMYRFQKMYKNKLNDDIIDGVDKLTKSLLSKVLHEPTMNIKQFLNHPEGDLYIELLRRLFGLSKSKRDVRCFFSENN</sequence>
<evidence type="ECO:0000256" key="3">
    <source>
        <dbReference type="ARBA" id="ARBA00012970"/>
    </source>
</evidence>
<gene>
    <name evidence="8" type="primary">hemA</name>
    <name evidence="17" type="ordered locus">Hipma_0008</name>
</gene>
<feature type="binding site" evidence="8 11">
    <location>
        <begin position="187"/>
        <end position="192"/>
    </location>
    <ligand>
        <name>NADP(+)</name>
        <dbReference type="ChEBI" id="CHEBI:58349"/>
    </ligand>
</feature>
<evidence type="ECO:0000256" key="13">
    <source>
        <dbReference type="RuleBase" id="RU000584"/>
    </source>
</evidence>
<comment type="miscellaneous">
    <text evidence="8">During catalysis, the active site Cys acts as a nucleophile attacking the alpha-carbonyl group of tRNA-bound glutamate with the formation of a thioester intermediate between enzyme and glutamate, and the concomitant release of tRNA(Glu). The thioester intermediate is finally reduced by direct hydride transfer from NADPH, to form the product GSA.</text>
</comment>
<evidence type="ECO:0000256" key="1">
    <source>
        <dbReference type="ARBA" id="ARBA00005059"/>
    </source>
</evidence>
<proteinExistence type="inferred from homology"/>
<reference evidence="18" key="2">
    <citation type="submission" date="2011-03" db="EMBL/GenBank/DDBJ databases">
        <title>The complete genome of Hippea maritima DSM 10411.</title>
        <authorList>
            <consortium name="US DOE Joint Genome Institute (JGI-PGF)"/>
            <person name="Lucas S."/>
            <person name="Copeland A."/>
            <person name="Lapidus A."/>
            <person name="Bruce D."/>
            <person name="Goodwin L."/>
            <person name="Pitluck S."/>
            <person name="Peters L."/>
            <person name="Kyrpides N."/>
            <person name="Mavromatis K."/>
            <person name="Pagani I."/>
            <person name="Ivanova N."/>
            <person name="Mikhailova N."/>
            <person name="Lu M."/>
            <person name="Detter J.C."/>
            <person name="Tapia R."/>
            <person name="Han C."/>
            <person name="Land M."/>
            <person name="Hauser L."/>
            <person name="Markowitz V."/>
            <person name="Cheng J.-F."/>
            <person name="Hugenholtz P."/>
            <person name="Woyke T."/>
            <person name="Wu D."/>
            <person name="Spring S."/>
            <person name="Schroeder M."/>
            <person name="Brambilla E."/>
            <person name="Klenk H.-P."/>
            <person name="Eisen J.A."/>
        </authorList>
    </citation>
    <scope>NUCLEOTIDE SEQUENCE [LARGE SCALE GENOMIC DNA]</scope>
    <source>
        <strain evidence="18">ATCC 700847 / DSM 10411 / MH2</strain>
    </source>
</reference>
<dbReference type="Gene3D" id="3.30.460.30">
    <property type="entry name" value="Glutamyl-tRNA reductase, N-terminal domain"/>
    <property type="match status" value="1"/>
</dbReference>
<protein>
    <recommendedName>
        <fullName evidence="3 8">Glutamyl-tRNA reductase</fullName>
        <shortName evidence="8">GluTR</shortName>
        <ecNumber evidence="3 8">1.2.1.70</ecNumber>
    </recommendedName>
</protein>
<keyword evidence="18" id="KW-1185">Reference proteome</keyword>
<dbReference type="STRING" id="760142.Hipma_0008"/>
<reference evidence="17 18" key="1">
    <citation type="journal article" date="2011" name="Stand. Genomic Sci.">
        <title>Complete genome sequence of the thermophilic sulfur-reducer Hippea maritima type strain (MH(2)).</title>
        <authorList>
            <person name="Huntemann M."/>
            <person name="Lu M."/>
            <person name="Nolan M."/>
            <person name="Lapidus A."/>
            <person name="Lucas S."/>
            <person name="Hammon N."/>
            <person name="Deshpande S."/>
            <person name="Cheng J.F."/>
            <person name="Tapia R."/>
            <person name="Han C."/>
            <person name="Goodwin L."/>
            <person name="Pitluck S."/>
            <person name="Liolios K."/>
            <person name="Pagani I."/>
            <person name="Ivanova N."/>
            <person name="Ovchinikova G."/>
            <person name="Pati A."/>
            <person name="Chen A."/>
            <person name="Palaniappan K."/>
            <person name="Land M."/>
            <person name="Hauser L."/>
            <person name="Jeffries C.D."/>
            <person name="Detter J.C."/>
            <person name="Brambilla E.M."/>
            <person name="Rohde M."/>
            <person name="Spring S."/>
            <person name="Goker M."/>
            <person name="Woyke T."/>
            <person name="Bristow J."/>
            <person name="Eisen J.A."/>
            <person name="Markowitz V."/>
            <person name="Hugenholtz P."/>
            <person name="Kyrpides N.C."/>
            <person name="Klenk H.P."/>
            <person name="Mavromatis K."/>
        </authorList>
    </citation>
    <scope>NUCLEOTIDE SEQUENCE [LARGE SCALE GENOMIC DNA]</scope>
    <source>
        <strain evidence="18">ATCC 700847 / DSM 10411 / MH2</strain>
    </source>
</reference>
<evidence type="ECO:0000256" key="12">
    <source>
        <dbReference type="PIRSR" id="PIRSR000445-4"/>
    </source>
</evidence>
<feature type="domain" description="Tetrapyrrole biosynthesis glutamyl-tRNA reductase dimerisation" evidence="14">
    <location>
        <begin position="312"/>
        <end position="411"/>
    </location>
</feature>
<dbReference type="InterPro" id="IPR006151">
    <property type="entry name" value="Shikm_DH/Glu-tRNA_Rdtase"/>
</dbReference>
<dbReference type="Pfam" id="PF05201">
    <property type="entry name" value="GlutR_N"/>
    <property type="match status" value="1"/>
</dbReference>
<dbReference type="CDD" id="cd05213">
    <property type="entry name" value="NAD_bind_Glutamyl_tRNA_reduct"/>
    <property type="match status" value="1"/>
</dbReference>
<dbReference type="SUPFAM" id="SSF69742">
    <property type="entry name" value="Glutamyl tRNA-reductase catalytic, N-terminal domain"/>
    <property type="match status" value="1"/>
</dbReference>
<comment type="pathway">
    <text evidence="1 8 13">Porphyrin-containing compound metabolism; protoporphyrin-IX biosynthesis; 5-aminolevulinate from L-glutamyl-tRNA(Glu): step 1/2.</text>
</comment>
<feature type="binding site" evidence="8 10">
    <location>
        <position position="108"/>
    </location>
    <ligand>
        <name>substrate</name>
    </ligand>
</feature>
<evidence type="ECO:0000256" key="10">
    <source>
        <dbReference type="PIRSR" id="PIRSR000445-2"/>
    </source>
</evidence>
<dbReference type="UniPathway" id="UPA00251">
    <property type="reaction ID" value="UER00316"/>
</dbReference>
<dbReference type="OrthoDB" id="110209at2"/>
<evidence type="ECO:0000256" key="11">
    <source>
        <dbReference type="PIRSR" id="PIRSR000445-3"/>
    </source>
</evidence>
<feature type="binding site" evidence="8 10">
    <location>
        <begin position="50"/>
        <end position="53"/>
    </location>
    <ligand>
        <name>substrate</name>
    </ligand>
</feature>
<evidence type="ECO:0000259" key="15">
    <source>
        <dbReference type="Pfam" id="PF01488"/>
    </source>
</evidence>
<comment type="domain">
    <text evidence="8">Possesses an unusual extended V-shaped dimeric structure with each monomer consisting of three distinct domains arranged along a curved 'spinal' alpha-helix. The N-terminal catalytic domain specifically recognizes the glutamate moiety of the substrate. The second domain is the NADPH-binding domain, and the third C-terminal domain is responsible for dimerization.</text>
</comment>
<evidence type="ECO:0000259" key="14">
    <source>
        <dbReference type="Pfam" id="PF00745"/>
    </source>
</evidence>
<dbReference type="GO" id="GO:0050661">
    <property type="term" value="F:NADP binding"/>
    <property type="evidence" value="ECO:0007669"/>
    <property type="project" value="InterPro"/>
</dbReference>
<evidence type="ECO:0000256" key="9">
    <source>
        <dbReference type="PIRSR" id="PIRSR000445-1"/>
    </source>
</evidence>
<dbReference type="SUPFAM" id="SSF69075">
    <property type="entry name" value="Glutamyl tRNA-reductase dimerization domain"/>
    <property type="match status" value="1"/>
</dbReference>
<evidence type="ECO:0000256" key="5">
    <source>
        <dbReference type="ARBA" id="ARBA00023002"/>
    </source>
</evidence>
<dbReference type="PANTHER" id="PTHR43013">
    <property type="entry name" value="GLUTAMYL-TRNA REDUCTASE"/>
    <property type="match status" value="1"/>
</dbReference>
<dbReference type="PROSITE" id="PS00747">
    <property type="entry name" value="GLUTR"/>
    <property type="match status" value="1"/>
</dbReference>
<evidence type="ECO:0000256" key="2">
    <source>
        <dbReference type="ARBA" id="ARBA00005916"/>
    </source>
</evidence>
<organism evidence="17 18">
    <name type="scientific">Hippea maritima (strain ATCC 700847 / DSM 10411 / MH2)</name>
    <dbReference type="NCBI Taxonomy" id="760142"/>
    <lineage>
        <taxon>Bacteria</taxon>
        <taxon>Pseudomonadati</taxon>
        <taxon>Campylobacterota</taxon>
        <taxon>Desulfurellia</taxon>
        <taxon>Desulfurellales</taxon>
        <taxon>Hippeaceae</taxon>
        <taxon>Hippea</taxon>
    </lineage>
</organism>
<keyword evidence="5 8" id="KW-0560">Oxidoreductase</keyword>
<evidence type="ECO:0000313" key="17">
    <source>
        <dbReference type="EMBL" id="AEA32991.1"/>
    </source>
</evidence>
<dbReference type="GO" id="GO:0008883">
    <property type="term" value="F:glutamyl-tRNA reductase activity"/>
    <property type="evidence" value="ECO:0007669"/>
    <property type="project" value="UniProtKB-UniRule"/>
</dbReference>
<comment type="subunit">
    <text evidence="8">Homodimer.</text>
</comment>
<dbReference type="KEGG" id="hmr:Hipma_0008"/>
<evidence type="ECO:0000256" key="7">
    <source>
        <dbReference type="ARBA" id="ARBA00047464"/>
    </source>
</evidence>
<comment type="similarity">
    <text evidence="2 8 13">Belongs to the glutamyl-tRNA reductase family.</text>
</comment>
<feature type="binding site" evidence="8 10">
    <location>
        <position position="119"/>
    </location>
    <ligand>
        <name>substrate</name>
    </ligand>
</feature>
<dbReference type="AlphaFoldDB" id="F2LWE5"/>